<evidence type="ECO:0000313" key="1">
    <source>
        <dbReference type="EMBL" id="GFN76265.1"/>
    </source>
</evidence>
<reference evidence="1 2" key="1">
    <citation type="journal article" date="2021" name="Elife">
        <title>Chloroplast acquisition without the gene transfer in kleptoplastic sea slugs, Plakobranchus ocellatus.</title>
        <authorList>
            <person name="Maeda T."/>
            <person name="Takahashi S."/>
            <person name="Yoshida T."/>
            <person name="Shimamura S."/>
            <person name="Takaki Y."/>
            <person name="Nagai Y."/>
            <person name="Toyoda A."/>
            <person name="Suzuki Y."/>
            <person name="Arimoto A."/>
            <person name="Ishii H."/>
            <person name="Satoh N."/>
            <person name="Nishiyama T."/>
            <person name="Hasebe M."/>
            <person name="Maruyama T."/>
            <person name="Minagawa J."/>
            <person name="Obokata J."/>
            <person name="Shigenobu S."/>
        </authorList>
    </citation>
    <scope>NUCLEOTIDE SEQUENCE [LARGE SCALE GENOMIC DNA]</scope>
</reference>
<gene>
    <name evidence="1" type="ORF">PoB_000277100</name>
</gene>
<dbReference type="Proteomes" id="UP000735302">
    <property type="component" value="Unassembled WGS sequence"/>
</dbReference>
<dbReference type="PANTHER" id="PTHR47027">
    <property type="entry name" value="REVERSE TRANSCRIPTASE DOMAIN-CONTAINING PROTEIN"/>
    <property type="match status" value="1"/>
</dbReference>
<dbReference type="AlphaFoldDB" id="A0AAV3XDP1"/>
<accession>A0AAV3XDP1</accession>
<organism evidence="1 2">
    <name type="scientific">Plakobranchus ocellatus</name>
    <dbReference type="NCBI Taxonomy" id="259542"/>
    <lineage>
        <taxon>Eukaryota</taxon>
        <taxon>Metazoa</taxon>
        <taxon>Spiralia</taxon>
        <taxon>Lophotrochozoa</taxon>
        <taxon>Mollusca</taxon>
        <taxon>Gastropoda</taxon>
        <taxon>Heterobranchia</taxon>
        <taxon>Euthyneura</taxon>
        <taxon>Panpulmonata</taxon>
        <taxon>Sacoglossa</taxon>
        <taxon>Placobranchoidea</taxon>
        <taxon>Plakobranchidae</taxon>
        <taxon>Plakobranchus</taxon>
    </lineage>
</organism>
<dbReference type="GO" id="GO:0004519">
    <property type="term" value="F:endonuclease activity"/>
    <property type="evidence" value="ECO:0007669"/>
    <property type="project" value="UniProtKB-KW"/>
</dbReference>
<evidence type="ECO:0000313" key="2">
    <source>
        <dbReference type="Proteomes" id="UP000735302"/>
    </source>
</evidence>
<keyword evidence="1" id="KW-0378">Hydrolase</keyword>
<keyword evidence="1" id="KW-0540">Nuclease</keyword>
<dbReference type="EMBL" id="BLXT01000370">
    <property type="protein sequence ID" value="GFN76265.1"/>
    <property type="molecule type" value="Genomic_DNA"/>
</dbReference>
<proteinExistence type="predicted"/>
<keyword evidence="1" id="KW-0255">Endonuclease</keyword>
<protein>
    <submittedName>
        <fullName evidence="1">Endonuclease-reverse transcriptase</fullName>
    </submittedName>
</protein>
<name>A0AAV3XDP1_9GAST</name>
<keyword evidence="2" id="KW-1185">Reference proteome</keyword>
<sequence length="159" mass="17805">MKHLKKQSLDLEGKAVSMAWKNRKFSFFLKLVNNWDFVQTKTLEDNEGTVSIGGRLLTNIRFADDIASLAAKEEELAKQTESLGKTSGECGMEISVEKTKSMTNTNQVAKIEIKVNGQNLEFVTRFKYQGSIVSDEGSKPEILTRIVQTIAAMTRLKTI</sequence>
<dbReference type="PANTHER" id="PTHR47027:SF25">
    <property type="entry name" value="REVERSE TRANSCRIPTASE DOMAIN-CONTAINING PROTEIN"/>
    <property type="match status" value="1"/>
</dbReference>
<comment type="caution">
    <text evidence="1">The sequence shown here is derived from an EMBL/GenBank/DDBJ whole genome shotgun (WGS) entry which is preliminary data.</text>
</comment>